<keyword evidence="3" id="KW-1185">Reference proteome</keyword>
<dbReference type="OrthoDB" id="8479024at2"/>
<dbReference type="EMBL" id="FORA01000001">
    <property type="protein sequence ID" value="SFI47338.1"/>
    <property type="molecule type" value="Genomic_DNA"/>
</dbReference>
<sequence>MKRTLLLAALAAAIAGMGYVRLAPMDAAEWHVDPEGAERTGKPNDYMIGPGGDRDAVVLDGTTEDVMARLDAVAMAEPGTTRLAGSPDEGWVTYVQRSRLMGYPDAITVKAVPTGERTGLILWSRSRYGQSDLGVNRARLERWLTALGA</sequence>
<evidence type="ECO:0008006" key="4">
    <source>
        <dbReference type="Google" id="ProtNLM"/>
    </source>
</evidence>
<evidence type="ECO:0000313" key="2">
    <source>
        <dbReference type="EMBL" id="SFI47338.1"/>
    </source>
</evidence>
<keyword evidence="1" id="KW-0732">Signal</keyword>
<dbReference type="Proteomes" id="UP000199110">
    <property type="component" value="Unassembled WGS sequence"/>
</dbReference>
<dbReference type="InterPro" id="IPR010865">
    <property type="entry name" value="DUF1499"/>
</dbReference>
<feature type="chain" id="PRO_5011630008" description="DUF1499 domain-containing protein" evidence="1">
    <location>
        <begin position="23"/>
        <end position="149"/>
    </location>
</feature>
<protein>
    <recommendedName>
        <fullName evidence="4">DUF1499 domain-containing protein</fullName>
    </recommendedName>
</protein>
<accession>A0A1I3IH67</accession>
<organism evidence="2 3">
    <name type="scientific">Jannaschia pohangensis</name>
    <dbReference type="NCBI Taxonomy" id="390807"/>
    <lineage>
        <taxon>Bacteria</taxon>
        <taxon>Pseudomonadati</taxon>
        <taxon>Pseudomonadota</taxon>
        <taxon>Alphaproteobacteria</taxon>
        <taxon>Rhodobacterales</taxon>
        <taxon>Roseobacteraceae</taxon>
        <taxon>Jannaschia</taxon>
    </lineage>
</organism>
<dbReference type="AlphaFoldDB" id="A0A1I3IH67"/>
<evidence type="ECO:0000313" key="3">
    <source>
        <dbReference type="Proteomes" id="UP000199110"/>
    </source>
</evidence>
<evidence type="ECO:0000256" key="1">
    <source>
        <dbReference type="SAM" id="SignalP"/>
    </source>
</evidence>
<dbReference type="STRING" id="390807.SAMN04488095_0970"/>
<dbReference type="Pfam" id="PF07386">
    <property type="entry name" value="DUF1499"/>
    <property type="match status" value="1"/>
</dbReference>
<gene>
    <name evidence="2" type="ORF">SAMN04488095_0970</name>
</gene>
<proteinExistence type="predicted"/>
<feature type="signal peptide" evidence="1">
    <location>
        <begin position="1"/>
        <end position="22"/>
    </location>
</feature>
<name>A0A1I3IH67_9RHOB</name>
<dbReference type="RefSeq" id="WP_092778771.1">
    <property type="nucleotide sequence ID" value="NZ_FORA01000001.1"/>
</dbReference>
<reference evidence="2 3" key="1">
    <citation type="submission" date="2016-10" db="EMBL/GenBank/DDBJ databases">
        <authorList>
            <person name="de Groot N.N."/>
        </authorList>
    </citation>
    <scope>NUCLEOTIDE SEQUENCE [LARGE SCALE GENOMIC DNA]</scope>
    <source>
        <strain evidence="2 3">DSM 19073</strain>
    </source>
</reference>